<keyword evidence="5 6" id="KW-0472">Membrane</keyword>
<feature type="transmembrane region" description="Helical" evidence="6">
    <location>
        <begin position="75"/>
        <end position="91"/>
    </location>
</feature>
<reference evidence="7 8" key="1">
    <citation type="journal article" date="2018" name="Sci. Data">
        <title>The draft genome sequence of cork oak.</title>
        <authorList>
            <person name="Ramos A.M."/>
            <person name="Usie A."/>
            <person name="Barbosa P."/>
            <person name="Barros P.M."/>
            <person name="Capote T."/>
            <person name="Chaves I."/>
            <person name="Simoes F."/>
            <person name="Abreu I."/>
            <person name="Carrasquinho I."/>
            <person name="Faro C."/>
            <person name="Guimaraes J.B."/>
            <person name="Mendonca D."/>
            <person name="Nobrega F."/>
            <person name="Rodrigues L."/>
            <person name="Saibo N.J.M."/>
            <person name="Varela M.C."/>
            <person name="Egas C."/>
            <person name="Matos J."/>
            <person name="Miguel C.M."/>
            <person name="Oliveira M.M."/>
            <person name="Ricardo C.P."/>
            <person name="Goncalves S."/>
        </authorList>
    </citation>
    <scope>NUCLEOTIDE SEQUENCE [LARGE SCALE GENOMIC DNA]</scope>
    <source>
        <strain evidence="8">cv. HL8</strain>
    </source>
</reference>
<evidence type="ECO:0000256" key="4">
    <source>
        <dbReference type="ARBA" id="ARBA00023002"/>
    </source>
</evidence>
<evidence type="ECO:0000256" key="2">
    <source>
        <dbReference type="ARBA" id="ARBA00022692"/>
    </source>
</evidence>
<evidence type="ECO:0000256" key="1">
    <source>
        <dbReference type="ARBA" id="ARBA00004370"/>
    </source>
</evidence>
<evidence type="ECO:0000313" key="8">
    <source>
        <dbReference type="Proteomes" id="UP000237347"/>
    </source>
</evidence>
<keyword evidence="2 6" id="KW-0812">Transmembrane</keyword>
<evidence type="ECO:0000256" key="3">
    <source>
        <dbReference type="ARBA" id="ARBA00022989"/>
    </source>
</evidence>
<dbReference type="EMBL" id="PKMF04000230">
    <property type="protein sequence ID" value="KAK7841923.1"/>
    <property type="molecule type" value="Genomic_DNA"/>
</dbReference>
<sequence>MDVGPANWQKACFVPTKSDAFVIGFRKWINKYAGGQVDWRGKYKIIFHIIFRYWSHVVNCASCSAAYKGFNVLEVFLRVVSVASIAIAAAAKQGAISAAARTAMVLMAVLFYASSRWLAHFIYRNFHYHDYDHASFR</sequence>
<comment type="caution">
    <text evidence="7">The sequence shown here is derived from an EMBL/GenBank/DDBJ whole genome shotgun (WGS) entry which is preliminary data.</text>
</comment>
<keyword evidence="3 6" id="KW-1133">Transmembrane helix</keyword>
<dbReference type="InterPro" id="IPR050584">
    <property type="entry name" value="Cholesterol_7-desaturase"/>
</dbReference>
<protein>
    <submittedName>
        <fullName evidence="7">Protochlorophyllide-dependent translocon component 52</fullName>
    </submittedName>
</protein>
<organism evidence="7 8">
    <name type="scientific">Quercus suber</name>
    <name type="common">Cork oak</name>
    <dbReference type="NCBI Taxonomy" id="58331"/>
    <lineage>
        <taxon>Eukaryota</taxon>
        <taxon>Viridiplantae</taxon>
        <taxon>Streptophyta</taxon>
        <taxon>Embryophyta</taxon>
        <taxon>Tracheophyta</taxon>
        <taxon>Spermatophyta</taxon>
        <taxon>Magnoliopsida</taxon>
        <taxon>eudicotyledons</taxon>
        <taxon>Gunneridae</taxon>
        <taxon>Pentapetalae</taxon>
        <taxon>rosids</taxon>
        <taxon>fabids</taxon>
        <taxon>Fagales</taxon>
        <taxon>Fagaceae</taxon>
        <taxon>Quercus</taxon>
    </lineage>
</organism>
<dbReference type="AlphaFoldDB" id="A0AAW0KQT1"/>
<evidence type="ECO:0000313" key="7">
    <source>
        <dbReference type="EMBL" id="KAK7841923.1"/>
    </source>
</evidence>
<dbReference type="PANTHER" id="PTHR21266:SF32">
    <property type="entry name" value="CHOLESTEROL 7-DESATURASE NVD"/>
    <property type="match status" value="1"/>
</dbReference>
<dbReference type="GO" id="GO:0005737">
    <property type="term" value="C:cytoplasm"/>
    <property type="evidence" value="ECO:0007669"/>
    <property type="project" value="TreeGrafter"/>
</dbReference>
<comment type="subcellular location">
    <subcellularLocation>
        <location evidence="1">Membrane</location>
    </subcellularLocation>
</comment>
<proteinExistence type="predicted"/>
<dbReference type="GO" id="GO:0016491">
    <property type="term" value="F:oxidoreductase activity"/>
    <property type="evidence" value="ECO:0007669"/>
    <property type="project" value="UniProtKB-KW"/>
</dbReference>
<keyword evidence="4" id="KW-0560">Oxidoreductase</keyword>
<feature type="transmembrane region" description="Helical" evidence="6">
    <location>
        <begin position="103"/>
        <end position="123"/>
    </location>
</feature>
<dbReference type="PANTHER" id="PTHR21266">
    <property type="entry name" value="IRON-SULFUR DOMAIN CONTAINING PROTEIN"/>
    <property type="match status" value="1"/>
</dbReference>
<accession>A0AAW0KQT1</accession>
<evidence type="ECO:0000256" key="6">
    <source>
        <dbReference type="SAM" id="Phobius"/>
    </source>
</evidence>
<dbReference type="GO" id="GO:0016020">
    <property type="term" value="C:membrane"/>
    <property type="evidence" value="ECO:0007669"/>
    <property type="project" value="UniProtKB-SubCell"/>
</dbReference>
<dbReference type="Proteomes" id="UP000237347">
    <property type="component" value="Unassembled WGS sequence"/>
</dbReference>
<name>A0AAW0KQT1_QUESU</name>
<gene>
    <name evidence="7" type="primary">PTC52_3</name>
    <name evidence="7" type="ORF">CFP56_014686</name>
</gene>
<evidence type="ECO:0000256" key="5">
    <source>
        <dbReference type="ARBA" id="ARBA00023136"/>
    </source>
</evidence>
<keyword evidence="8" id="KW-1185">Reference proteome</keyword>